<protein>
    <submittedName>
        <fullName evidence="2">Alpha/beta hydrolase</fullName>
    </submittedName>
</protein>
<dbReference type="PANTHER" id="PTHR43194">
    <property type="entry name" value="HYDROLASE ALPHA/BETA FOLD FAMILY"/>
    <property type="match status" value="1"/>
</dbReference>
<reference evidence="2 3" key="1">
    <citation type="submission" date="2019-05" db="EMBL/GenBank/DDBJ databases">
        <authorList>
            <person name="Lee S.D."/>
        </authorList>
    </citation>
    <scope>NUCLEOTIDE SEQUENCE [LARGE SCALE GENOMIC DNA]</scope>
    <source>
        <strain evidence="2 3">C5-26</strain>
    </source>
</reference>
<proteinExistence type="predicted"/>
<comment type="caution">
    <text evidence="2">The sequence shown here is derived from an EMBL/GenBank/DDBJ whole genome shotgun (WGS) entry which is preliminary data.</text>
</comment>
<name>A0A563E0P5_9MICO</name>
<dbReference type="OrthoDB" id="63962at2"/>
<dbReference type="InterPro" id="IPR029058">
    <property type="entry name" value="AB_hydrolase_fold"/>
</dbReference>
<dbReference type="InterPro" id="IPR050228">
    <property type="entry name" value="Carboxylesterase_BioH"/>
</dbReference>
<dbReference type="Pfam" id="PF12697">
    <property type="entry name" value="Abhydrolase_6"/>
    <property type="match status" value="1"/>
</dbReference>
<dbReference type="PANTHER" id="PTHR43194:SF2">
    <property type="entry name" value="PEROXISOMAL MEMBRANE PROTEIN LPX1"/>
    <property type="match status" value="1"/>
</dbReference>
<accession>A0A563E0P5</accession>
<gene>
    <name evidence="2" type="ORF">FGL98_13925</name>
</gene>
<evidence type="ECO:0000313" key="2">
    <source>
        <dbReference type="EMBL" id="TWP35464.1"/>
    </source>
</evidence>
<organism evidence="2 3">
    <name type="scientific">Leekyejoonella antrihumi</name>
    <dbReference type="NCBI Taxonomy" id="1660198"/>
    <lineage>
        <taxon>Bacteria</taxon>
        <taxon>Bacillati</taxon>
        <taxon>Actinomycetota</taxon>
        <taxon>Actinomycetes</taxon>
        <taxon>Micrococcales</taxon>
        <taxon>Dermacoccaceae</taxon>
        <taxon>Leekyejoonella</taxon>
    </lineage>
</organism>
<dbReference type="Gene3D" id="3.40.50.1820">
    <property type="entry name" value="alpha/beta hydrolase"/>
    <property type="match status" value="1"/>
</dbReference>
<dbReference type="GO" id="GO:0016787">
    <property type="term" value="F:hydrolase activity"/>
    <property type="evidence" value="ECO:0007669"/>
    <property type="project" value="UniProtKB-KW"/>
</dbReference>
<dbReference type="SUPFAM" id="SSF53474">
    <property type="entry name" value="alpha/beta-Hydrolases"/>
    <property type="match status" value="1"/>
</dbReference>
<evidence type="ECO:0000313" key="3">
    <source>
        <dbReference type="Proteomes" id="UP000320244"/>
    </source>
</evidence>
<dbReference type="RefSeq" id="WP_146317434.1">
    <property type="nucleotide sequence ID" value="NZ_VCQV01000019.1"/>
</dbReference>
<dbReference type="InterPro" id="IPR000073">
    <property type="entry name" value="AB_hydrolase_1"/>
</dbReference>
<dbReference type="AlphaFoldDB" id="A0A563E0P5"/>
<keyword evidence="2" id="KW-0378">Hydrolase</keyword>
<dbReference type="EMBL" id="VCQV01000019">
    <property type="protein sequence ID" value="TWP35464.1"/>
    <property type="molecule type" value="Genomic_DNA"/>
</dbReference>
<reference evidence="2 3" key="2">
    <citation type="submission" date="2019-08" db="EMBL/GenBank/DDBJ databases">
        <title>Jejuicoccus antrihumi gen. nov., sp. nov., a new member of the family Dermacoccaceae isolated from a cave.</title>
        <authorList>
            <person name="Schumann P."/>
            <person name="Kim I.S."/>
        </authorList>
    </citation>
    <scope>NUCLEOTIDE SEQUENCE [LARGE SCALE GENOMIC DNA]</scope>
    <source>
        <strain evidence="2 3">C5-26</strain>
    </source>
</reference>
<dbReference type="Proteomes" id="UP000320244">
    <property type="component" value="Unassembled WGS sequence"/>
</dbReference>
<evidence type="ECO:0000259" key="1">
    <source>
        <dbReference type="Pfam" id="PF12697"/>
    </source>
</evidence>
<sequence length="252" mass="27070">MTTPHHTVGAGARTVICIPGWFGSSTGWGHDFCGLLDTDAFTYVFADYRGYGERKDVDGEHTIDEMAKDTLQLADELGAATFCLLGHSMGGSVVQRALSLAPDRVERIVGVSPVPSSGVPFDDDGWALFSGAAQDDANRAAIIDLTTGNRLTKRWIDAMVAHSVQRSTREAFGDNLQAWAKTDFTATLDGIDVPALAVVGEHDPALGEQTIRATWMQTHPSAELEVMANAGHYSMFETPVALVTVIEAFLKS</sequence>
<keyword evidence="3" id="KW-1185">Reference proteome</keyword>
<feature type="domain" description="AB hydrolase-1" evidence="1">
    <location>
        <begin position="15"/>
        <end position="243"/>
    </location>
</feature>